<feature type="binding site" evidence="8">
    <location>
        <begin position="334"/>
        <end position="336"/>
    </location>
    <ligand>
        <name>GTP</name>
        <dbReference type="ChEBI" id="CHEBI:37565"/>
    </ligand>
</feature>
<feature type="binding site" description="in other chain" evidence="8">
    <location>
        <begin position="38"/>
        <end position="41"/>
    </location>
    <ligand>
        <name>IMP</name>
        <dbReference type="ChEBI" id="CHEBI:58053"/>
        <note>ligand shared between dimeric partners</note>
    </ligand>
</feature>
<dbReference type="PANTHER" id="PTHR11846">
    <property type="entry name" value="ADENYLOSUCCINATE SYNTHETASE"/>
    <property type="match status" value="1"/>
</dbReference>
<keyword evidence="7 8" id="KW-0342">GTP-binding</keyword>
<dbReference type="SMART" id="SM00788">
    <property type="entry name" value="Adenylsucc_synt"/>
    <property type="match status" value="1"/>
</dbReference>
<feature type="binding site" description="in other chain" evidence="8">
    <location>
        <begin position="13"/>
        <end position="16"/>
    </location>
    <ligand>
        <name>IMP</name>
        <dbReference type="ChEBI" id="CHEBI:58053"/>
        <note>ligand shared between dimeric partners</note>
    </ligand>
</feature>
<evidence type="ECO:0000256" key="7">
    <source>
        <dbReference type="ARBA" id="ARBA00023134"/>
    </source>
</evidence>
<feature type="binding site" evidence="8">
    <location>
        <position position="145"/>
    </location>
    <ligand>
        <name>IMP</name>
        <dbReference type="ChEBI" id="CHEBI:58053"/>
        <note>ligand shared between dimeric partners</note>
    </ligand>
</feature>
<dbReference type="Proteomes" id="UP000075320">
    <property type="component" value="Unassembled WGS sequence"/>
</dbReference>
<keyword evidence="8" id="KW-0963">Cytoplasm</keyword>
<keyword evidence="5 8" id="KW-0658">Purine biosynthesis</keyword>
<dbReference type="CDD" id="cd03108">
    <property type="entry name" value="AdSS"/>
    <property type="match status" value="1"/>
</dbReference>
<feature type="binding site" evidence="8">
    <location>
        <begin position="12"/>
        <end position="18"/>
    </location>
    <ligand>
        <name>GTP</name>
        <dbReference type="ChEBI" id="CHEBI:37565"/>
    </ligand>
</feature>
<feature type="active site" description="Proton acceptor" evidence="8">
    <location>
        <position position="13"/>
    </location>
</feature>
<dbReference type="Pfam" id="PF00709">
    <property type="entry name" value="Adenylsucc_synt"/>
    <property type="match status" value="1"/>
</dbReference>
<feature type="binding site" description="in other chain" evidence="8">
    <location>
        <position position="227"/>
    </location>
    <ligand>
        <name>IMP</name>
        <dbReference type="ChEBI" id="CHEBI:58053"/>
        <note>ligand shared between dimeric partners</note>
    </ligand>
</feature>
<evidence type="ECO:0000256" key="5">
    <source>
        <dbReference type="ARBA" id="ARBA00022755"/>
    </source>
</evidence>
<organism evidence="10 11">
    <name type="scientific">Bdellovibrio bacteriovorus</name>
    <dbReference type="NCBI Taxonomy" id="959"/>
    <lineage>
        <taxon>Bacteria</taxon>
        <taxon>Pseudomonadati</taxon>
        <taxon>Bdellovibrionota</taxon>
        <taxon>Bdellovibrionia</taxon>
        <taxon>Bdellovibrionales</taxon>
        <taxon>Pseudobdellovibrionaceae</taxon>
        <taxon>Bdellovibrio</taxon>
    </lineage>
</organism>
<dbReference type="UniPathway" id="UPA00075">
    <property type="reaction ID" value="UER00335"/>
</dbReference>
<feature type="binding site" description="in other chain" evidence="8">
    <location>
        <position position="306"/>
    </location>
    <ligand>
        <name>IMP</name>
        <dbReference type="ChEBI" id="CHEBI:58053"/>
        <note>ligand shared between dimeric partners</note>
    </ligand>
</feature>
<dbReference type="RefSeq" id="WP_061836329.1">
    <property type="nucleotide sequence ID" value="NZ_LUKE01000005.1"/>
</dbReference>
<dbReference type="PANTHER" id="PTHR11846:SF0">
    <property type="entry name" value="ADENYLOSUCCINATE SYNTHETASE"/>
    <property type="match status" value="1"/>
</dbReference>
<sequence>MAGIVVVGAQWGDEGKGKLVDVFAEKADMVVRYQGGANAGHTLVVNGVKTVLHLVPSGILRQDTQCVIASGVVIDVFSIRDEIKKLRATGYLENAKQLMISDTAAIILPYHKALDAAREASLSKDAKIGTTGKGIGPAYEDRASRRAVLFGDIFDQQTLRTKIELALREKNFILENYYKAPTFNIDDIMKSLAEVAEDLAPYRCRDTSLVVGKQLKAGKRVLFEGAQGTMLDILHGTYPFVTSSSTLASNACASAGIGPTNIQKVIGVFKAYTTRVGGGPFPTELNDEVGAKIQADGHEFGATTGRPRRCGWLDLVALKYAIRINGITNLAMMKLDVLTGHDRIGVCTAYKVNGELVTELPTSPYELEKVEPVIEWIPGWKEDLTKVKTLSDLPRPTTNYIDYLGSQLGTPIDVISVGPGREQTLWVKPLFNN</sequence>
<comment type="subunit">
    <text evidence="1 8">Homodimer.</text>
</comment>
<dbReference type="GO" id="GO:0044208">
    <property type="term" value="P:'de novo' AMP biosynthetic process"/>
    <property type="evidence" value="ECO:0007669"/>
    <property type="project" value="UniProtKB-UniRule"/>
</dbReference>
<dbReference type="InterPro" id="IPR042110">
    <property type="entry name" value="Adenylosuccinate_synth_dom2"/>
</dbReference>
<feature type="binding site" evidence="8">
    <location>
        <begin position="416"/>
        <end position="418"/>
    </location>
    <ligand>
        <name>GTP</name>
        <dbReference type="ChEBI" id="CHEBI:37565"/>
    </ligand>
</feature>
<keyword evidence="11" id="KW-1185">Reference proteome</keyword>
<comment type="function">
    <text evidence="8">Plays an important role in the de novo pathway of purine nucleotide biosynthesis. Catalyzes the first committed step in the biosynthesis of AMP from IMP.</text>
</comment>
<dbReference type="InterPro" id="IPR027417">
    <property type="entry name" value="P-loop_NTPase"/>
</dbReference>
<feature type="binding site" description="in other chain" evidence="8">
    <location>
        <position position="242"/>
    </location>
    <ligand>
        <name>IMP</name>
        <dbReference type="ChEBI" id="CHEBI:58053"/>
        <note>ligand shared between dimeric partners</note>
    </ligand>
</feature>
<feature type="binding site" evidence="8">
    <location>
        <position position="13"/>
    </location>
    <ligand>
        <name>Mg(2+)</name>
        <dbReference type="ChEBI" id="CHEBI:18420"/>
    </ligand>
</feature>
<feature type="binding site" evidence="8">
    <location>
        <begin position="302"/>
        <end position="308"/>
    </location>
    <ligand>
        <name>substrate</name>
    </ligand>
</feature>
<dbReference type="SUPFAM" id="SSF52540">
    <property type="entry name" value="P-loop containing nucleoside triphosphate hydrolases"/>
    <property type="match status" value="1"/>
</dbReference>
<comment type="caution">
    <text evidence="10">The sequence shown here is derived from an EMBL/GenBank/DDBJ whole genome shotgun (WGS) entry which is preliminary data.</text>
</comment>
<feature type="binding site" evidence="8">
    <location>
        <begin position="40"/>
        <end position="42"/>
    </location>
    <ligand>
        <name>GTP</name>
        <dbReference type="ChEBI" id="CHEBI:37565"/>
    </ligand>
</feature>
<dbReference type="InterPro" id="IPR042109">
    <property type="entry name" value="Adenylosuccinate_synth_dom1"/>
</dbReference>
<evidence type="ECO:0000256" key="4">
    <source>
        <dbReference type="ARBA" id="ARBA00022741"/>
    </source>
</evidence>
<dbReference type="InterPro" id="IPR018220">
    <property type="entry name" value="Adenylosuccin_syn_GTP-bd"/>
</dbReference>
<dbReference type="Gene3D" id="3.40.440.10">
    <property type="entry name" value="Adenylosuccinate Synthetase, subunit A, domain 1"/>
    <property type="match status" value="1"/>
</dbReference>
<comment type="catalytic activity">
    <reaction evidence="8 9">
        <text>IMP + L-aspartate + GTP = N(6)-(1,2-dicarboxyethyl)-AMP + GDP + phosphate + 2 H(+)</text>
        <dbReference type="Rhea" id="RHEA:15753"/>
        <dbReference type="ChEBI" id="CHEBI:15378"/>
        <dbReference type="ChEBI" id="CHEBI:29991"/>
        <dbReference type="ChEBI" id="CHEBI:37565"/>
        <dbReference type="ChEBI" id="CHEBI:43474"/>
        <dbReference type="ChEBI" id="CHEBI:57567"/>
        <dbReference type="ChEBI" id="CHEBI:58053"/>
        <dbReference type="ChEBI" id="CHEBI:58189"/>
        <dbReference type="EC" id="6.3.4.4"/>
    </reaction>
</comment>
<comment type="cofactor">
    <cofactor evidence="8">
        <name>Mg(2+)</name>
        <dbReference type="ChEBI" id="CHEBI:18420"/>
    </cofactor>
    <text evidence="8">Binds 1 Mg(2+) ion per subunit.</text>
</comment>
<evidence type="ECO:0000256" key="8">
    <source>
        <dbReference type="HAMAP-Rule" id="MF_00011"/>
    </source>
</evidence>
<keyword evidence="6 8" id="KW-0460">Magnesium</keyword>
<dbReference type="InterPro" id="IPR042111">
    <property type="entry name" value="Adenylosuccinate_synth_dom3"/>
</dbReference>
<dbReference type="AlphaFoldDB" id="A0A150WH64"/>
<accession>A0A150WH64</accession>
<dbReference type="Gene3D" id="1.10.300.10">
    <property type="entry name" value="Adenylosuccinate Synthetase, subunit A, domain 2"/>
    <property type="match status" value="1"/>
</dbReference>
<keyword evidence="4 8" id="KW-0547">Nucleotide-binding</keyword>
<dbReference type="GO" id="GO:0005525">
    <property type="term" value="F:GTP binding"/>
    <property type="evidence" value="ECO:0007669"/>
    <property type="project" value="UniProtKB-UniRule"/>
</dbReference>
<dbReference type="HAMAP" id="MF_00011">
    <property type="entry name" value="Adenylosucc_synth"/>
    <property type="match status" value="1"/>
</dbReference>
<evidence type="ECO:0000313" key="11">
    <source>
        <dbReference type="Proteomes" id="UP000075320"/>
    </source>
</evidence>
<name>A0A150WH64_BDEBC</name>
<dbReference type="OrthoDB" id="5288032at2"/>
<dbReference type="FunFam" id="1.10.300.10:FF:000001">
    <property type="entry name" value="Adenylosuccinate synthetase"/>
    <property type="match status" value="1"/>
</dbReference>
<dbReference type="GO" id="GO:0005737">
    <property type="term" value="C:cytoplasm"/>
    <property type="evidence" value="ECO:0007669"/>
    <property type="project" value="UniProtKB-SubCell"/>
</dbReference>
<reference evidence="10 11" key="1">
    <citation type="submission" date="2016-03" db="EMBL/GenBank/DDBJ databases">
        <authorList>
            <person name="Ploux O."/>
        </authorList>
    </citation>
    <scope>NUCLEOTIDE SEQUENCE [LARGE SCALE GENOMIC DNA]</scope>
    <source>
        <strain evidence="10 11">R0</strain>
    </source>
</reference>
<comment type="similarity">
    <text evidence="8 9">Belongs to the adenylosuccinate synthetase family.</text>
</comment>
<gene>
    <name evidence="8" type="primary">purA</name>
    <name evidence="10" type="ORF">AZI86_16150</name>
</gene>
<feature type="active site" description="Proton donor" evidence="8">
    <location>
        <position position="41"/>
    </location>
</feature>
<dbReference type="NCBIfam" id="NF002223">
    <property type="entry name" value="PRK01117.1"/>
    <property type="match status" value="1"/>
</dbReference>
<dbReference type="FunFam" id="3.90.170.10:FF:000001">
    <property type="entry name" value="Adenylosuccinate synthetase"/>
    <property type="match status" value="1"/>
</dbReference>
<dbReference type="GO" id="GO:0046040">
    <property type="term" value="P:IMP metabolic process"/>
    <property type="evidence" value="ECO:0007669"/>
    <property type="project" value="TreeGrafter"/>
</dbReference>
<evidence type="ECO:0000256" key="1">
    <source>
        <dbReference type="ARBA" id="ARBA00011738"/>
    </source>
</evidence>
<evidence type="ECO:0000256" key="3">
    <source>
        <dbReference type="ARBA" id="ARBA00022723"/>
    </source>
</evidence>
<evidence type="ECO:0000313" key="10">
    <source>
        <dbReference type="EMBL" id="KYG62368.1"/>
    </source>
</evidence>
<protein>
    <recommendedName>
        <fullName evidence="8 9">Adenylosuccinate synthetase</fullName>
        <shortName evidence="8">AMPSase</shortName>
        <shortName evidence="8">AdSS</shortName>
        <ecNumber evidence="8 9">6.3.4.4</ecNumber>
    </recommendedName>
    <alternativeName>
        <fullName evidence="8">IMP--aspartate ligase</fullName>
    </alternativeName>
</protein>
<dbReference type="GO" id="GO:0000287">
    <property type="term" value="F:magnesium ion binding"/>
    <property type="evidence" value="ECO:0007669"/>
    <property type="project" value="UniProtKB-UniRule"/>
</dbReference>
<dbReference type="NCBIfam" id="TIGR00184">
    <property type="entry name" value="purA"/>
    <property type="match status" value="1"/>
</dbReference>
<evidence type="ECO:0000256" key="9">
    <source>
        <dbReference type="RuleBase" id="RU000520"/>
    </source>
</evidence>
<feature type="binding site" description="in other chain" evidence="8">
    <location>
        <position position="131"/>
    </location>
    <ligand>
        <name>IMP</name>
        <dbReference type="ChEBI" id="CHEBI:58053"/>
        <note>ligand shared between dimeric partners</note>
    </ligand>
</feature>
<comment type="pathway">
    <text evidence="8 9">Purine metabolism; AMP biosynthesis via de novo pathway; AMP from IMP: step 1/2.</text>
</comment>
<feature type="binding site" evidence="8">
    <location>
        <position position="40"/>
    </location>
    <ligand>
        <name>Mg(2+)</name>
        <dbReference type="ChEBI" id="CHEBI:18420"/>
    </ligand>
</feature>
<feature type="binding site" evidence="8">
    <location>
        <position position="308"/>
    </location>
    <ligand>
        <name>GTP</name>
        <dbReference type="ChEBI" id="CHEBI:37565"/>
    </ligand>
</feature>
<evidence type="ECO:0000256" key="6">
    <source>
        <dbReference type="ARBA" id="ARBA00022842"/>
    </source>
</evidence>
<dbReference type="EMBL" id="LUKE01000005">
    <property type="protein sequence ID" value="KYG62368.1"/>
    <property type="molecule type" value="Genomic_DNA"/>
</dbReference>
<dbReference type="InterPro" id="IPR001114">
    <property type="entry name" value="Adenylosuccinate_synthetase"/>
</dbReference>
<dbReference type="EC" id="6.3.4.4" evidence="8 9"/>
<evidence type="ECO:0000256" key="2">
    <source>
        <dbReference type="ARBA" id="ARBA00022598"/>
    </source>
</evidence>
<dbReference type="GO" id="GO:0004019">
    <property type="term" value="F:adenylosuccinate synthase activity"/>
    <property type="evidence" value="ECO:0007669"/>
    <property type="project" value="UniProtKB-UniRule"/>
</dbReference>
<proteinExistence type="inferred from homology"/>
<dbReference type="PROSITE" id="PS01266">
    <property type="entry name" value="ADENYLOSUCCIN_SYN_1"/>
    <property type="match status" value="1"/>
</dbReference>
<keyword evidence="2 8" id="KW-0436">Ligase</keyword>
<keyword evidence="3 8" id="KW-0479">Metal-binding</keyword>
<dbReference type="Gene3D" id="3.90.170.10">
    <property type="entry name" value="Adenylosuccinate Synthetase, subunit A, domain 3"/>
    <property type="match status" value="1"/>
</dbReference>
<comment type="subcellular location">
    <subcellularLocation>
        <location evidence="8">Cytoplasm</location>
    </subcellularLocation>
</comment>